<sequence length="325" mass="34346">MTAVLVLGGTGWLGSRLVDALLTTGADVICLARGSSTLPGDARLIPRDRDADDAYDAVLRDWDAIVDLTSNRHHGVRALEALAGHAGHWLTVSTVSVYASNDTAGDDETAALVDGGPVGDYAADKAAIEAAAVERVHDRLTVVRPGLIVGPGDPSDRGGYWPGRFALAGSGPVLAPAAADGRVQVIDVRDLAEWIARTAVSAPVGALNAVGSSVALGTVLDEAARIAGFTGQRVDAPSEWLVEQQVQYWAGPRSLPLWLPDGMPGFANRSRDRYVATGGTERSLLAILHDVLEDERRRGFDRARRSGLTRAEERELLDTYLASAT</sequence>
<proteinExistence type="predicted"/>
<dbReference type="Gene3D" id="3.40.50.720">
    <property type="entry name" value="NAD(P)-binding Rossmann-like Domain"/>
    <property type="match status" value="1"/>
</dbReference>
<dbReference type="AlphaFoldDB" id="A0A4Q7LWW6"/>
<dbReference type="InterPro" id="IPR036291">
    <property type="entry name" value="NAD(P)-bd_dom_sf"/>
</dbReference>
<comment type="caution">
    <text evidence="2">The sequence shown here is derived from an EMBL/GenBank/DDBJ whole genome shotgun (WGS) entry which is preliminary data.</text>
</comment>
<feature type="domain" description="NAD-dependent epimerase/dehydratase" evidence="1">
    <location>
        <begin position="4"/>
        <end position="197"/>
    </location>
</feature>
<dbReference type="GO" id="GO:0004029">
    <property type="term" value="F:aldehyde dehydrogenase (NAD+) activity"/>
    <property type="evidence" value="ECO:0007669"/>
    <property type="project" value="TreeGrafter"/>
</dbReference>
<gene>
    <name evidence="2" type="ORF">EV141_0165</name>
</gene>
<evidence type="ECO:0000259" key="1">
    <source>
        <dbReference type="Pfam" id="PF01370"/>
    </source>
</evidence>
<keyword evidence="3" id="KW-1185">Reference proteome</keyword>
<dbReference type="GO" id="GO:0005737">
    <property type="term" value="C:cytoplasm"/>
    <property type="evidence" value="ECO:0007669"/>
    <property type="project" value="TreeGrafter"/>
</dbReference>
<dbReference type="PANTHER" id="PTHR48079:SF6">
    <property type="entry name" value="NAD(P)-BINDING DOMAIN-CONTAINING PROTEIN-RELATED"/>
    <property type="match status" value="1"/>
</dbReference>
<evidence type="ECO:0000313" key="2">
    <source>
        <dbReference type="EMBL" id="RZS58952.1"/>
    </source>
</evidence>
<dbReference type="EMBL" id="SGWW01000001">
    <property type="protein sequence ID" value="RZS58952.1"/>
    <property type="molecule type" value="Genomic_DNA"/>
</dbReference>
<dbReference type="SUPFAM" id="SSF51735">
    <property type="entry name" value="NAD(P)-binding Rossmann-fold domains"/>
    <property type="match status" value="1"/>
</dbReference>
<organism evidence="2 3">
    <name type="scientific">Microcella putealis</name>
    <dbReference type="NCBI Taxonomy" id="337005"/>
    <lineage>
        <taxon>Bacteria</taxon>
        <taxon>Bacillati</taxon>
        <taxon>Actinomycetota</taxon>
        <taxon>Actinomycetes</taxon>
        <taxon>Micrococcales</taxon>
        <taxon>Microbacteriaceae</taxon>
        <taxon>Microcella</taxon>
    </lineage>
</organism>
<dbReference type="InterPro" id="IPR001509">
    <property type="entry name" value="Epimerase_deHydtase"/>
</dbReference>
<evidence type="ECO:0000313" key="3">
    <source>
        <dbReference type="Proteomes" id="UP000293519"/>
    </source>
</evidence>
<dbReference type="InterPro" id="IPR051783">
    <property type="entry name" value="NAD(P)-dependent_oxidoreduct"/>
</dbReference>
<dbReference type="PANTHER" id="PTHR48079">
    <property type="entry name" value="PROTEIN YEEZ"/>
    <property type="match status" value="1"/>
</dbReference>
<dbReference type="Pfam" id="PF01370">
    <property type="entry name" value="Epimerase"/>
    <property type="match status" value="1"/>
</dbReference>
<name>A0A4Q7LWW6_9MICO</name>
<dbReference type="Proteomes" id="UP000293519">
    <property type="component" value="Unassembled WGS sequence"/>
</dbReference>
<accession>A0A4Q7LWW6</accession>
<dbReference type="RefSeq" id="WP_130484085.1">
    <property type="nucleotide sequence ID" value="NZ_SGWW01000001.1"/>
</dbReference>
<reference evidence="2 3" key="1">
    <citation type="journal article" date="2015" name="Stand. Genomic Sci.">
        <title>Genomic Encyclopedia of Bacterial and Archaeal Type Strains, Phase III: the genomes of soil and plant-associated and newly described type strains.</title>
        <authorList>
            <person name="Whitman W.B."/>
            <person name="Woyke T."/>
            <person name="Klenk H.P."/>
            <person name="Zhou Y."/>
            <person name="Lilburn T.G."/>
            <person name="Beck B.J."/>
            <person name="De Vos P."/>
            <person name="Vandamme P."/>
            <person name="Eisen J.A."/>
            <person name="Garrity G."/>
            <person name="Hugenholtz P."/>
            <person name="Kyrpides N.C."/>
        </authorList>
    </citation>
    <scope>NUCLEOTIDE SEQUENCE [LARGE SCALE GENOMIC DNA]</scope>
    <source>
        <strain evidence="2 3">CV2</strain>
    </source>
</reference>
<dbReference type="OrthoDB" id="7941246at2"/>
<protein>
    <submittedName>
        <fullName evidence="2">Nucleoside-diphosphate-sugar epimerase</fullName>
    </submittedName>
</protein>